<protein>
    <submittedName>
        <fullName evidence="2">Uncharacterized protein</fullName>
    </submittedName>
</protein>
<evidence type="ECO:0000256" key="1">
    <source>
        <dbReference type="SAM" id="MobiDB-lite"/>
    </source>
</evidence>
<reference evidence="2 3" key="1">
    <citation type="submission" date="2014-04" db="EMBL/GenBank/DDBJ databases">
        <authorList>
            <consortium name="DOE Joint Genome Institute"/>
            <person name="Kuo A."/>
            <person name="Kohler A."/>
            <person name="Nagy L.G."/>
            <person name="Floudas D."/>
            <person name="Copeland A."/>
            <person name="Barry K.W."/>
            <person name="Cichocki N."/>
            <person name="Veneault-Fourrey C."/>
            <person name="LaButti K."/>
            <person name="Lindquist E.A."/>
            <person name="Lipzen A."/>
            <person name="Lundell T."/>
            <person name="Morin E."/>
            <person name="Murat C."/>
            <person name="Sun H."/>
            <person name="Tunlid A."/>
            <person name="Henrissat B."/>
            <person name="Grigoriev I.V."/>
            <person name="Hibbett D.S."/>
            <person name="Martin F."/>
            <person name="Nordberg H.P."/>
            <person name="Cantor M.N."/>
            <person name="Hua S.X."/>
        </authorList>
    </citation>
    <scope>NUCLEOTIDE SEQUENCE [LARGE SCALE GENOMIC DNA]</scope>
    <source>
        <strain evidence="2 3">LaAM-08-1</strain>
    </source>
</reference>
<accession>A0A0C9XHT9</accession>
<sequence>MLQPEANTSTSNHGESKRLSDDDLGFDPAQSLASIDGQKEHSDTDEASSDRQKECSESDEGSSDSTGNHGEFEPSQILAAIDGQKKHPESDEGSSDSEDVGMDESELDYAAFRTITTFLHIIQTRPGPRHSNTKEDNTSASPNDRLVLKLCNSFAILSVIRHEVVAVGVGLRLESPQPEVELLLTEQGLKNFDILFNENPRARDSKILRAVDEDKLREPKPPLALMQTYGKNCDMEQFRKYLKELKVAIKDPTLEEHVWMLQKIFNTFKSSKELQGPLFHYIIVTCFPKMCARIRHRRSLFYIEVLRRIQPRGSGFVISKEPLAPSETSNNDGFTQPQPVSFAPSNEPATRNNHDLDFLKELVGHDDFPSAKFPTLHERFKKMKQQKELFLYDKETCGEFCSVVNLVLQGFREKLLVLRSYRPTSDNGSYTTKQASKAPNQVNRYGHLLHKLSRCAALRMYLRHVNPLLSDFSVTAPKRVYLFKEKCADTLDREAEAEELEAELEAGLETDNKDFEFPTEPEEEFTRKDALAWQIYLRWIKLLVSHFSAATMLTVHLSKQGFPVITVNLLETSPGSNRLIPWKTLLKNRKYFPRLTDDYSPGMGPSRSNEEIISILEAAISSKPYDHGFQLQNIRDDWEQIMNGRPTENERLEFANDFDKRFRKIEETIGICGCVAYAQDIRKNLEVWKGAESQSISISSSLILSKIDSMMELCYVFSQFAAPSHFRGTVHCEASMANFLSCSDQRKRQDWKDYGRIIAVSKKNCPSCRALLDLLRKDGSPFLSRGPHKFVFPCSLPLNLEKSIIEEMNSTFGARLRRDLLDFLSSMESRPRSYSTSSNASSEMLDLPSIETEDFAVYSDREE</sequence>
<dbReference type="Proteomes" id="UP000054477">
    <property type="component" value="Unassembled WGS sequence"/>
</dbReference>
<evidence type="ECO:0000313" key="2">
    <source>
        <dbReference type="EMBL" id="KIJ95727.1"/>
    </source>
</evidence>
<name>A0A0C9XHT9_9AGAR</name>
<dbReference type="AlphaFoldDB" id="A0A0C9XHT9"/>
<feature type="region of interest" description="Disordered" evidence="1">
    <location>
        <begin position="83"/>
        <end position="102"/>
    </location>
</feature>
<dbReference type="EMBL" id="KN838745">
    <property type="protein sequence ID" value="KIJ95727.1"/>
    <property type="molecule type" value="Genomic_DNA"/>
</dbReference>
<gene>
    <name evidence="2" type="ORF">K443DRAFT_682806</name>
</gene>
<feature type="compositionally biased region" description="Acidic residues" evidence="1">
    <location>
        <begin position="91"/>
        <end position="102"/>
    </location>
</feature>
<feature type="compositionally biased region" description="Polar residues" evidence="1">
    <location>
        <begin position="1"/>
        <end position="13"/>
    </location>
</feature>
<feature type="compositionally biased region" description="Basic and acidic residues" evidence="1">
    <location>
        <begin position="37"/>
        <end position="56"/>
    </location>
</feature>
<organism evidence="2 3">
    <name type="scientific">Laccaria amethystina LaAM-08-1</name>
    <dbReference type="NCBI Taxonomy" id="1095629"/>
    <lineage>
        <taxon>Eukaryota</taxon>
        <taxon>Fungi</taxon>
        <taxon>Dikarya</taxon>
        <taxon>Basidiomycota</taxon>
        <taxon>Agaricomycotina</taxon>
        <taxon>Agaricomycetes</taxon>
        <taxon>Agaricomycetidae</taxon>
        <taxon>Agaricales</taxon>
        <taxon>Agaricineae</taxon>
        <taxon>Hydnangiaceae</taxon>
        <taxon>Laccaria</taxon>
    </lineage>
</organism>
<reference evidence="3" key="2">
    <citation type="submission" date="2015-01" db="EMBL/GenBank/DDBJ databases">
        <title>Evolutionary Origins and Diversification of the Mycorrhizal Mutualists.</title>
        <authorList>
            <consortium name="DOE Joint Genome Institute"/>
            <consortium name="Mycorrhizal Genomics Consortium"/>
            <person name="Kohler A."/>
            <person name="Kuo A."/>
            <person name="Nagy L.G."/>
            <person name="Floudas D."/>
            <person name="Copeland A."/>
            <person name="Barry K.W."/>
            <person name="Cichocki N."/>
            <person name="Veneault-Fourrey C."/>
            <person name="LaButti K."/>
            <person name="Lindquist E.A."/>
            <person name="Lipzen A."/>
            <person name="Lundell T."/>
            <person name="Morin E."/>
            <person name="Murat C."/>
            <person name="Riley R."/>
            <person name="Ohm R."/>
            <person name="Sun H."/>
            <person name="Tunlid A."/>
            <person name="Henrissat B."/>
            <person name="Grigoriev I.V."/>
            <person name="Hibbett D.S."/>
            <person name="Martin F."/>
        </authorList>
    </citation>
    <scope>NUCLEOTIDE SEQUENCE [LARGE SCALE GENOMIC DNA]</scope>
    <source>
        <strain evidence="3">LaAM-08-1</strain>
    </source>
</reference>
<keyword evidence="3" id="KW-1185">Reference proteome</keyword>
<dbReference type="HOGENOM" id="CLU_019839_0_0_1"/>
<feature type="non-terminal residue" evidence="2">
    <location>
        <position position="1"/>
    </location>
</feature>
<evidence type="ECO:0000313" key="3">
    <source>
        <dbReference type="Proteomes" id="UP000054477"/>
    </source>
</evidence>
<proteinExistence type="predicted"/>
<feature type="region of interest" description="Disordered" evidence="1">
    <location>
        <begin position="1"/>
        <end position="71"/>
    </location>
</feature>